<dbReference type="GeneID" id="93161635"/>
<dbReference type="PANTHER" id="PTHR48111">
    <property type="entry name" value="REGULATOR OF RPOS"/>
    <property type="match status" value="1"/>
</dbReference>
<dbReference type="Gene3D" id="6.10.250.690">
    <property type="match status" value="1"/>
</dbReference>
<dbReference type="SUPFAM" id="SSF52172">
    <property type="entry name" value="CheY-like"/>
    <property type="match status" value="1"/>
</dbReference>
<dbReference type="InterPro" id="IPR011006">
    <property type="entry name" value="CheY-like_superfamily"/>
</dbReference>
<evidence type="ECO:0000313" key="13">
    <source>
        <dbReference type="Proteomes" id="UP000037392"/>
    </source>
</evidence>
<dbReference type="SMART" id="SM00862">
    <property type="entry name" value="Trans_reg_C"/>
    <property type="match status" value="1"/>
</dbReference>
<feature type="domain" description="Response regulatory" evidence="10">
    <location>
        <begin position="4"/>
        <end position="117"/>
    </location>
</feature>
<keyword evidence="6" id="KW-0804">Transcription</keyword>
<evidence type="ECO:0000256" key="4">
    <source>
        <dbReference type="ARBA" id="ARBA00023015"/>
    </source>
</evidence>
<organism evidence="12 13">
    <name type="scientific">[Clostridium] citroniae WAL-19142</name>
    <dbReference type="NCBI Taxonomy" id="742734"/>
    <lineage>
        <taxon>Bacteria</taxon>
        <taxon>Bacillati</taxon>
        <taxon>Bacillota</taxon>
        <taxon>Clostridia</taxon>
        <taxon>Lachnospirales</taxon>
        <taxon>Lachnospiraceae</taxon>
        <taxon>Enterocloster</taxon>
    </lineage>
</organism>
<dbReference type="AlphaFoldDB" id="A0A0J9BUS7"/>
<dbReference type="Proteomes" id="UP000037392">
    <property type="component" value="Unassembled WGS sequence"/>
</dbReference>
<feature type="domain" description="OmpR/PhoB-type" evidence="11">
    <location>
        <begin position="134"/>
        <end position="233"/>
    </location>
</feature>
<gene>
    <name evidence="12" type="ORF">HMPREF9470_04003</name>
</gene>
<dbReference type="Gene3D" id="1.10.10.10">
    <property type="entry name" value="Winged helix-like DNA-binding domain superfamily/Winged helix DNA-binding domain"/>
    <property type="match status" value="1"/>
</dbReference>
<reference evidence="12 13" key="1">
    <citation type="submission" date="2011-04" db="EMBL/GenBank/DDBJ databases">
        <title>The Genome Sequence of Clostridium citroniae WAL-19142.</title>
        <authorList>
            <consortium name="The Broad Institute Genome Sequencing Platform"/>
            <person name="Earl A."/>
            <person name="Ward D."/>
            <person name="Feldgarden M."/>
            <person name="Gevers D."/>
            <person name="Warren Y.A."/>
            <person name="Tyrrell K.L."/>
            <person name="Citron D.M."/>
            <person name="Goldstein E.J."/>
            <person name="Daigneault M."/>
            <person name="Allen-Vercoe E."/>
            <person name="Young S.K."/>
            <person name="Zeng Q."/>
            <person name="Gargeya S."/>
            <person name="Fitzgerald M."/>
            <person name="Haas B."/>
            <person name="Abouelleil A."/>
            <person name="Alvarado L."/>
            <person name="Arachchi H.M."/>
            <person name="Berlin A."/>
            <person name="Brown A."/>
            <person name="Chapman S.B."/>
            <person name="Chen Z."/>
            <person name="Dunbar C."/>
            <person name="Freedman E."/>
            <person name="Gearin G."/>
            <person name="Gellesch M."/>
            <person name="Goldberg J."/>
            <person name="Griggs A."/>
            <person name="Gujja S."/>
            <person name="Heilman E.R."/>
            <person name="Heiman D."/>
            <person name="Howarth C."/>
            <person name="Larson L."/>
            <person name="Lui A."/>
            <person name="MacDonald P.J."/>
            <person name="Mehta T."/>
            <person name="Montmayeur A."/>
            <person name="Murphy C."/>
            <person name="Neiman D."/>
            <person name="Pearson M."/>
            <person name="Priest M."/>
            <person name="Roberts A."/>
            <person name="Saif S."/>
            <person name="Shea T."/>
            <person name="Shenoy N."/>
            <person name="Sisk P."/>
            <person name="Stolte C."/>
            <person name="Sykes S."/>
            <person name="White J."/>
            <person name="Yandava C."/>
            <person name="Wortman J."/>
            <person name="Nusbaum C."/>
            <person name="Birren B."/>
        </authorList>
    </citation>
    <scope>NUCLEOTIDE SEQUENCE [LARGE SCALE GENOMIC DNA]</scope>
    <source>
        <strain evidence="12 13">WAL-19142</strain>
    </source>
</reference>
<dbReference type="OrthoDB" id="9790442at2"/>
<evidence type="ECO:0000256" key="8">
    <source>
        <dbReference type="PROSITE-ProRule" id="PRU00169"/>
    </source>
</evidence>
<dbReference type="Pfam" id="PF00486">
    <property type="entry name" value="Trans_reg_C"/>
    <property type="match status" value="1"/>
</dbReference>
<evidence type="ECO:0000256" key="1">
    <source>
        <dbReference type="ARBA" id="ARBA00018672"/>
    </source>
</evidence>
<evidence type="ECO:0000259" key="11">
    <source>
        <dbReference type="PROSITE" id="PS51755"/>
    </source>
</evidence>
<evidence type="ECO:0000256" key="2">
    <source>
        <dbReference type="ARBA" id="ARBA00022553"/>
    </source>
</evidence>
<keyword evidence="3" id="KW-0902">Two-component regulatory system</keyword>
<dbReference type="GO" id="GO:0005829">
    <property type="term" value="C:cytosol"/>
    <property type="evidence" value="ECO:0007669"/>
    <property type="project" value="TreeGrafter"/>
</dbReference>
<dbReference type="InterPro" id="IPR036388">
    <property type="entry name" value="WH-like_DNA-bd_sf"/>
</dbReference>
<comment type="function">
    <text evidence="7">May play the central regulatory role in sporulation. It may be an element of the effector pathway responsible for the activation of sporulation genes in response to nutritional stress. Spo0A may act in concert with spo0H (a sigma factor) to control the expression of some genes that are critical to the sporulation process.</text>
</comment>
<dbReference type="Pfam" id="PF00072">
    <property type="entry name" value="Response_reg"/>
    <property type="match status" value="1"/>
</dbReference>
<dbReference type="InterPro" id="IPR016032">
    <property type="entry name" value="Sig_transdc_resp-reg_C-effctor"/>
</dbReference>
<dbReference type="CDD" id="cd17574">
    <property type="entry name" value="REC_OmpR"/>
    <property type="match status" value="1"/>
</dbReference>
<comment type="caution">
    <text evidence="12">The sequence shown here is derived from an EMBL/GenBank/DDBJ whole genome shotgun (WGS) entry which is preliminary data.</text>
</comment>
<feature type="DNA-binding region" description="OmpR/PhoB-type" evidence="9">
    <location>
        <begin position="134"/>
        <end position="233"/>
    </location>
</feature>
<name>A0A0J9BUS7_9FIRM</name>
<evidence type="ECO:0000256" key="6">
    <source>
        <dbReference type="ARBA" id="ARBA00023163"/>
    </source>
</evidence>
<evidence type="ECO:0000256" key="3">
    <source>
        <dbReference type="ARBA" id="ARBA00023012"/>
    </source>
</evidence>
<dbReference type="SMART" id="SM00448">
    <property type="entry name" value="REC"/>
    <property type="match status" value="1"/>
</dbReference>
<evidence type="ECO:0000256" key="7">
    <source>
        <dbReference type="ARBA" id="ARBA00024867"/>
    </source>
</evidence>
<evidence type="ECO:0000256" key="5">
    <source>
        <dbReference type="ARBA" id="ARBA00023125"/>
    </source>
</evidence>
<dbReference type="SUPFAM" id="SSF46894">
    <property type="entry name" value="C-terminal effector domain of the bipartite response regulators"/>
    <property type="match status" value="1"/>
</dbReference>
<keyword evidence="4" id="KW-0805">Transcription regulation</keyword>
<dbReference type="GO" id="GO:0000976">
    <property type="term" value="F:transcription cis-regulatory region binding"/>
    <property type="evidence" value="ECO:0007669"/>
    <property type="project" value="TreeGrafter"/>
</dbReference>
<dbReference type="GO" id="GO:0032993">
    <property type="term" value="C:protein-DNA complex"/>
    <property type="evidence" value="ECO:0007669"/>
    <property type="project" value="TreeGrafter"/>
</dbReference>
<dbReference type="InterPro" id="IPR001867">
    <property type="entry name" value="OmpR/PhoB-type_DNA-bd"/>
</dbReference>
<dbReference type="GO" id="GO:0006355">
    <property type="term" value="P:regulation of DNA-templated transcription"/>
    <property type="evidence" value="ECO:0007669"/>
    <property type="project" value="InterPro"/>
</dbReference>
<feature type="modified residue" description="4-aspartylphosphate" evidence="8">
    <location>
        <position position="53"/>
    </location>
</feature>
<keyword evidence="5 9" id="KW-0238">DNA-binding</keyword>
<dbReference type="PATRIC" id="fig|742734.4.peg.4290"/>
<sequence length="242" mass="28106">MQKLIYIADDEQNIRMMMKTFLENEGYAVEVFGDGYSIRKAVREKMPDMIILDVMMPGEDGLSLCTSFRKESRVPIMIVSAKDSPMDRVTGITMGSDDYISKPFLPLELIARVKALFRRSELSGEQSGSDRPVQDEYECGNLRIYRKERKVYAGDEAFTVTPTEFEFLLYLIERKEAAVSKKELLEQIWGCKGIQDEMRMPDDLVKRLRKKLKQKHVSAMVETVWGYGYRLTQQPVWERQQS</sequence>
<protein>
    <recommendedName>
        <fullName evidence="1">Stage 0 sporulation protein A homolog</fullName>
    </recommendedName>
</protein>
<dbReference type="Gene3D" id="3.40.50.2300">
    <property type="match status" value="1"/>
</dbReference>
<evidence type="ECO:0000259" key="10">
    <source>
        <dbReference type="PROSITE" id="PS50110"/>
    </source>
</evidence>
<dbReference type="PROSITE" id="PS50110">
    <property type="entry name" value="RESPONSE_REGULATORY"/>
    <property type="match status" value="1"/>
</dbReference>
<dbReference type="CDD" id="cd00383">
    <property type="entry name" value="trans_reg_C"/>
    <property type="match status" value="1"/>
</dbReference>
<dbReference type="PANTHER" id="PTHR48111:SF1">
    <property type="entry name" value="TWO-COMPONENT RESPONSE REGULATOR ORR33"/>
    <property type="match status" value="1"/>
</dbReference>
<keyword evidence="2 8" id="KW-0597">Phosphoprotein</keyword>
<dbReference type="EMBL" id="ADLK01000029">
    <property type="protein sequence ID" value="KMW16503.1"/>
    <property type="molecule type" value="Genomic_DNA"/>
</dbReference>
<evidence type="ECO:0000256" key="9">
    <source>
        <dbReference type="PROSITE-ProRule" id="PRU01091"/>
    </source>
</evidence>
<dbReference type="RefSeq" id="WP_007863475.1">
    <property type="nucleotide sequence ID" value="NZ_KQ235881.1"/>
</dbReference>
<dbReference type="InterPro" id="IPR039420">
    <property type="entry name" value="WalR-like"/>
</dbReference>
<dbReference type="PROSITE" id="PS51755">
    <property type="entry name" value="OMPR_PHOB"/>
    <property type="match status" value="1"/>
</dbReference>
<evidence type="ECO:0000313" key="12">
    <source>
        <dbReference type="EMBL" id="KMW16503.1"/>
    </source>
</evidence>
<proteinExistence type="predicted"/>
<accession>A0A0J9BUS7</accession>
<dbReference type="GO" id="GO:0000156">
    <property type="term" value="F:phosphorelay response regulator activity"/>
    <property type="evidence" value="ECO:0007669"/>
    <property type="project" value="TreeGrafter"/>
</dbReference>
<dbReference type="InterPro" id="IPR001789">
    <property type="entry name" value="Sig_transdc_resp-reg_receiver"/>
</dbReference>